<proteinExistence type="predicted"/>
<dbReference type="GeneID" id="25411595"/>
<sequence length="125" mass="13789">MLSRSLNIFLGLIALLSLITPTLAGPDWWQMYQNELACARKDVHVLGAINQFCNTNVYTGGTYASEGTTVSGARVGIGASCKWGTYVPQIWCQSQFYETCAWGNGRGRGQRQYDGGCQHFWIING</sequence>
<reference evidence="2 3" key="1">
    <citation type="journal article" date="2014" name="BMC Genomics">
        <title>Genome sequencing of four Aureobasidium pullulans varieties: biotechnological potential, stress tolerance, and description of new species.</title>
        <authorList>
            <person name="Gostin Ar C."/>
            <person name="Ohm R.A."/>
            <person name="Kogej T."/>
            <person name="Sonjak S."/>
            <person name="Turk M."/>
            <person name="Zajc J."/>
            <person name="Zalar P."/>
            <person name="Grube M."/>
            <person name="Sun H."/>
            <person name="Han J."/>
            <person name="Sharma A."/>
            <person name="Chiniquy J."/>
            <person name="Ngan C.Y."/>
            <person name="Lipzen A."/>
            <person name="Barry K."/>
            <person name="Grigoriev I.V."/>
            <person name="Gunde-Cimerman N."/>
        </authorList>
    </citation>
    <scope>NUCLEOTIDE SEQUENCE [LARGE SCALE GENOMIC DNA]</scope>
    <source>
        <strain evidence="2 3">CBS 147.97</strain>
    </source>
</reference>
<dbReference type="Proteomes" id="UP000027730">
    <property type="component" value="Unassembled WGS sequence"/>
</dbReference>
<organism evidence="2 3">
    <name type="scientific">Aureobasidium namibiae CBS 147.97</name>
    <dbReference type="NCBI Taxonomy" id="1043004"/>
    <lineage>
        <taxon>Eukaryota</taxon>
        <taxon>Fungi</taxon>
        <taxon>Dikarya</taxon>
        <taxon>Ascomycota</taxon>
        <taxon>Pezizomycotina</taxon>
        <taxon>Dothideomycetes</taxon>
        <taxon>Dothideomycetidae</taxon>
        <taxon>Dothideales</taxon>
        <taxon>Saccotheciaceae</taxon>
        <taxon>Aureobasidium</taxon>
    </lineage>
</organism>
<dbReference type="EMBL" id="KL584715">
    <property type="protein sequence ID" value="KEQ71163.1"/>
    <property type="molecule type" value="Genomic_DNA"/>
</dbReference>
<dbReference type="HOGENOM" id="CLU_128295_0_0_1"/>
<feature type="signal peptide" evidence="1">
    <location>
        <begin position="1"/>
        <end position="24"/>
    </location>
</feature>
<dbReference type="OrthoDB" id="3828405at2759"/>
<name>A0A074WDU7_9PEZI</name>
<keyword evidence="1" id="KW-0732">Signal</keyword>
<evidence type="ECO:0000313" key="3">
    <source>
        <dbReference type="Proteomes" id="UP000027730"/>
    </source>
</evidence>
<dbReference type="AlphaFoldDB" id="A0A074WDU7"/>
<keyword evidence="3" id="KW-1185">Reference proteome</keyword>
<feature type="chain" id="PRO_5001701364" evidence="1">
    <location>
        <begin position="25"/>
        <end position="125"/>
    </location>
</feature>
<accession>A0A074WDU7</accession>
<protein>
    <submittedName>
        <fullName evidence="2">Uncharacterized protein</fullName>
    </submittedName>
</protein>
<evidence type="ECO:0000256" key="1">
    <source>
        <dbReference type="SAM" id="SignalP"/>
    </source>
</evidence>
<dbReference type="RefSeq" id="XP_013425174.1">
    <property type="nucleotide sequence ID" value="XM_013569720.1"/>
</dbReference>
<evidence type="ECO:0000313" key="2">
    <source>
        <dbReference type="EMBL" id="KEQ71163.1"/>
    </source>
</evidence>
<gene>
    <name evidence="2" type="ORF">M436DRAFT_52413</name>
</gene>